<dbReference type="HOGENOM" id="CLU_027532_1_0_1"/>
<evidence type="ECO:0000256" key="11">
    <source>
        <dbReference type="SAM" id="MobiDB-lite"/>
    </source>
</evidence>
<evidence type="ECO:0000259" key="13">
    <source>
        <dbReference type="PROSITE" id="PS51029"/>
    </source>
</evidence>
<proteinExistence type="predicted"/>
<gene>
    <name evidence="14" type="primary">Dvir\GJ20072</name>
    <name evidence="14" type="ORF">Dvir_GJ20072</name>
</gene>
<dbReference type="FunCoup" id="B4LLC8">
    <property type="interactions" value="275"/>
</dbReference>
<evidence type="ECO:0000256" key="3">
    <source>
        <dbReference type="ARBA" id="ARBA00022737"/>
    </source>
</evidence>
<dbReference type="EMBL" id="CH940648">
    <property type="protein sequence ID" value="EDW61880.2"/>
    <property type="molecule type" value="Genomic_DNA"/>
</dbReference>
<evidence type="ECO:0000313" key="14">
    <source>
        <dbReference type="EMBL" id="EDW61880.2"/>
    </source>
</evidence>
<dbReference type="PANTHER" id="PTHR16515">
    <property type="entry name" value="PR DOMAIN ZINC FINGER PROTEIN"/>
    <property type="match status" value="1"/>
</dbReference>
<dbReference type="Gene3D" id="3.30.160.60">
    <property type="entry name" value="Classic Zinc Finger"/>
    <property type="match status" value="4"/>
</dbReference>
<keyword evidence="2" id="KW-0479">Metal-binding</keyword>
<dbReference type="PROSITE" id="PS51029">
    <property type="entry name" value="MADF"/>
    <property type="match status" value="2"/>
</dbReference>
<keyword evidence="15" id="KW-1185">Reference proteome</keyword>
<dbReference type="OrthoDB" id="8117402at2759"/>
<evidence type="ECO:0000256" key="8">
    <source>
        <dbReference type="ARBA" id="ARBA00023163"/>
    </source>
</evidence>
<dbReference type="GO" id="GO:0005634">
    <property type="term" value="C:nucleus"/>
    <property type="evidence" value="ECO:0007669"/>
    <property type="project" value="UniProtKB-SubCell"/>
</dbReference>
<dbReference type="InterPro" id="IPR050331">
    <property type="entry name" value="Zinc_finger"/>
</dbReference>
<keyword evidence="6" id="KW-0805">Transcription regulation</keyword>
<dbReference type="SUPFAM" id="SSF57667">
    <property type="entry name" value="beta-beta-alpha zinc fingers"/>
    <property type="match status" value="3"/>
</dbReference>
<dbReference type="GO" id="GO:0040029">
    <property type="term" value="P:epigenetic regulation of gene expression"/>
    <property type="evidence" value="ECO:0007669"/>
    <property type="project" value="UniProtKB-ARBA"/>
</dbReference>
<evidence type="ECO:0000256" key="6">
    <source>
        <dbReference type="ARBA" id="ARBA00023015"/>
    </source>
</evidence>
<dbReference type="PROSITE" id="PS50157">
    <property type="entry name" value="ZINC_FINGER_C2H2_2"/>
    <property type="match status" value="5"/>
</dbReference>
<feature type="region of interest" description="Disordered" evidence="11">
    <location>
        <begin position="126"/>
        <end position="148"/>
    </location>
</feature>
<keyword evidence="5" id="KW-0862">Zinc</keyword>
<dbReference type="SMR" id="B4LLC8"/>
<dbReference type="SMART" id="SM00595">
    <property type="entry name" value="MADF"/>
    <property type="match status" value="2"/>
</dbReference>
<feature type="domain" description="MADF" evidence="13">
    <location>
        <begin position="346"/>
        <end position="439"/>
    </location>
</feature>
<keyword evidence="8" id="KW-0804">Transcription</keyword>
<dbReference type="FunFam" id="3.30.160.60:FF:000690">
    <property type="entry name" value="Zinc finger protein 354C"/>
    <property type="match status" value="1"/>
</dbReference>
<evidence type="ECO:0000259" key="12">
    <source>
        <dbReference type="PROSITE" id="PS50157"/>
    </source>
</evidence>
<feature type="domain" description="C2H2-type" evidence="12">
    <location>
        <begin position="473"/>
        <end position="501"/>
    </location>
</feature>
<dbReference type="AlphaFoldDB" id="B4LLC8"/>
<dbReference type="GO" id="GO:0003682">
    <property type="term" value="F:chromatin binding"/>
    <property type="evidence" value="ECO:0007669"/>
    <property type="project" value="UniProtKB-ARBA"/>
</dbReference>
<feature type="domain" description="C2H2-type" evidence="12">
    <location>
        <begin position="501"/>
        <end position="528"/>
    </location>
</feature>
<dbReference type="GO" id="GO:0000785">
    <property type="term" value="C:chromatin"/>
    <property type="evidence" value="ECO:0007669"/>
    <property type="project" value="UniProtKB-ARBA"/>
</dbReference>
<evidence type="ECO:0000256" key="2">
    <source>
        <dbReference type="ARBA" id="ARBA00022723"/>
    </source>
</evidence>
<dbReference type="PANTHER" id="PTHR16515:SF49">
    <property type="entry name" value="GASTRULA ZINC FINGER PROTEIN XLCGF49.1-LIKE-RELATED"/>
    <property type="match status" value="1"/>
</dbReference>
<dbReference type="Pfam" id="PF10545">
    <property type="entry name" value="MADF_DNA_bdg"/>
    <property type="match status" value="2"/>
</dbReference>
<feature type="domain" description="C2H2-type" evidence="12">
    <location>
        <begin position="586"/>
        <end position="614"/>
    </location>
</feature>
<feature type="region of interest" description="Disordered" evidence="11">
    <location>
        <begin position="172"/>
        <end position="205"/>
    </location>
</feature>
<evidence type="ECO:0000256" key="7">
    <source>
        <dbReference type="ARBA" id="ARBA00023125"/>
    </source>
</evidence>
<dbReference type="InterPro" id="IPR036236">
    <property type="entry name" value="Znf_C2H2_sf"/>
</dbReference>
<feature type="domain" description="C2H2-type" evidence="12">
    <location>
        <begin position="558"/>
        <end position="585"/>
    </location>
</feature>
<evidence type="ECO:0000256" key="10">
    <source>
        <dbReference type="PROSITE-ProRule" id="PRU00042"/>
    </source>
</evidence>
<dbReference type="eggNOG" id="KOG1721">
    <property type="taxonomic scope" value="Eukaryota"/>
</dbReference>
<evidence type="ECO:0000256" key="1">
    <source>
        <dbReference type="ARBA" id="ARBA00004123"/>
    </source>
</evidence>
<evidence type="ECO:0000256" key="5">
    <source>
        <dbReference type="ARBA" id="ARBA00022833"/>
    </source>
</evidence>
<dbReference type="GO" id="GO:0043565">
    <property type="term" value="F:sequence-specific DNA binding"/>
    <property type="evidence" value="ECO:0007669"/>
    <property type="project" value="UniProtKB-ARBA"/>
</dbReference>
<reference evidence="14 15" key="1">
    <citation type="journal article" date="2007" name="Nature">
        <title>Evolution of genes and genomes on the Drosophila phylogeny.</title>
        <authorList>
            <consortium name="Drosophila 12 Genomes Consortium"/>
            <person name="Clark A.G."/>
            <person name="Eisen M.B."/>
            <person name="Smith D.R."/>
            <person name="Bergman C.M."/>
            <person name="Oliver B."/>
            <person name="Markow T.A."/>
            <person name="Kaufman T.C."/>
            <person name="Kellis M."/>
            <person name="Gelbart W."/>
            <person name="Iyer V.N."/>
            <person name="Pollard D.A."/>
            <person name="Sackton T.B."/>
            <person name="Larracuente A.M."/>
            <person name="Singh N.D."/>
            <person name="Abad J.P."/>
            <person name="Abt D.N."/>
            <person name="Adryan B."/>
            <person name="Aguade M."/>
            <person name="Akashi H."/>
            <person name="Anderson W.W."/>
            <person name="Aquadro C.F."/>
            <person name="Ardell D.H."/>
            <person name="Arguello R."/>
            <person name="Artieri C.G."/>
            <person name="Barbash D.A."/>
            <person name="Barker D."/>
            <person name="Barsanti P."/>
            <person name="Batterham P."/>
            <person name="Batzoglou S."/>
            <person name="Begun D."/>
            <person name="Bhutkar A."/>
            <person name="Blanco E."/>
            <person name="Bosak S.A."/>
            <person name="Bradley R.K."/>
            <person name="Brand A.D."/>
            <person name="Brent M.R."/>
            <person name="Brooks A.N."/>
            <person name="Brown R.H."/>
            <person name="Butlin R.K."/>
            <person name="Caggese C."/>
            <person name="Calvi B.R."/>
            <person name="Bernardo de Carvalho A."/>
            <person name="Caspi A."/>
            <person name="Castrezana S."/>
            <person name="Celniker S.E."/>
            <person name="Chang J.L."/>
            <person name="Chapple C."/>
            <person name="Chatterji S."/>
            <person name="Chinwalla A."/>
            <person name="Civetta A."/>
            <person name="Clifton S.W."/>
            <person name="Comeron J.M."/>
            <person name="Costello J.C."/>
            <person name="Coyne J.A."/>
            <person name="Daub J."/>
            <person name="David R.G."/>
            <person name="Delcher A.L."/>
            <person name="Delehaunty K."/>
            <person name="Do C.B."/>
            <person name="Ebling H."/>
            <person name="Edwards K."/>
            <person name="Eickbush T."/>
            <person name="Evans J.D."/>
            <person name="Filipski A."/>
            <person name="Findeiss S."/>
            <person name="Freyhult E."/>
            <person name="Fulton L."/>
            <person name="Fulton R."/>
            <person name="Garcia A.C."/>
            <person name="Gardiner A."/>
            <person name="Garfield D.A."/>
            <person name="Garvin B.E."/>
            <person name="Gibson G."/>
            <person name="Gilbert D."/>
            <person name="Gnerre S."/>
            <person name="Godfrey J."/>
            <person name="Good R."/>
            <person name="Gotea V."/>
            <person name="Gravely B."/>
            <person name="Greenberg A.J."/>
            <person name="Griffiths-Jones S."/>
            <person name="Gross S."/>
            <person name="Guigo R."/>
            <person name="Gustafson E.A."/>
            <person name="Haerty W."/>
            <person name="Hahn M.W."/>
            <person name="Halligan D.L."/>
            <person name="Halpern A.L."/>
            <person name="Halter G.M."/>
            <person name="Han M.V."/>
            <person name="Heger A."/>
            <person name="Hillier L."/>
            <person name="Hinrichs A.S."/>
            <person name="Holmes I."/>
            <person name="Hoskins R.A."/>
            <person name="Hubisz M.J."/>
            <person name="Hultmark D."/>
            <person name="Huntley M.A."/>
            <person name="Jaffe D.B."/>
            <person name="Jagadeeshan S."/>
            <person name="Jeck W.R."/>
            <person name="Johnson J."/>
            <person name="Jones C.D."/>
            <person name="Jordan W.C."/>
            <person name="Karpen G.H."/>
            <person name="Kataoka E."/>
            <person name="Keightley P.D."/>
            <person name="Kheradpour P."/>
            <person name="Kirkness E.F."/>
            <person name="Koerich L.B."/>
            <person name="Kristiansen K."/>
            <person name="Kudrna D."/>
            <person name="Kulathinal R.J."/>
            <person name="Kumar S."/>
            <person name="Kwok R."/>
            <person name="Lander E."/>
            <person name="Langley C.H."/>
            <person name="Lapoint R."/>
            <person name="Lazzaro B.P."/>
            <person name="Lee S.J."/>
            <person name="Levesque L."/>
            <person name="Li R."/>
            <person name="Lin C.F."/>
            <person name="Lin M.F."/>
            <person name="Lindblad-Toh K."/>
            <person name="Llopart A."/>
            <person name="Long M."/>
            <person name="Low L."/>
            <person name="Lozovsky E."/>
            <person name="Lu J."/>
            <person name="Luo M."/>
            <person name="Machado C.A."/>
            <person name="Makalowski W."/>
            <person name="Marzo M."/>
            <person name="Matsuda M."/>
            <person name="Matzkin L."/>
            <person name="McAllister B."/>
            <person name="McBride C.S."/>
            <person name="McKernan B."/>
            <person name="McKernan K."/>
            <person name="Mendez-Lago M."/>
            <person name="Minx P."/>
            <person name="Mollenhauer M.U."/>
            <person name="Montooth K."/>
            <person name="Mount S.M."/>
            <person name="Mu X."/>
            <person name="Myers E."/>
            <person name="Negre B."/>
            <person name="Newfeld S."/>
            <person name="Nielsen R."/>
            <person name="Noor M.A."/>
            <person name="O'Grady P."/>
            <person name="Pachter L."/>
            <person name="Papaceit M."/>
            <person name="Parisi M.J."/>
            <person name="Parisi M."/>
            <person name="Parts L."/>
            <person name="Pedersen J.S."/>
            <person name="Pesole G."/>
            <person name="Phillippy A.M."/>
            <person name="Ponting C.P."/>
            <person name="Pop M."/>
            <person name="Porcelli D."/>
            <person name="Powell J.R."/>
            <person name="Prohaska S."/>
            <person name="Pruitt K."/>
            <person name="Puig M."/>
            <person name="Quesneville H."/>
            <person name="Ram K.R."/>
            <person name="Rand D."/>
            <person name="Rasmussen M.D."/>
            <person name="Reed L.K."/>
            <person name="Reenan R."/>
            <person name="Reily A."/>
            <person name="Remington K.A."/>
            <person name="Rieger T.T."/>
            <person name="Ritchie M.G."/>
            <person name="Robin C."/>
            <person name="Rogers Y.H."/>
            <person name="Rohde C."/>
            <person name="Rozas J."/>
            <person name="Rubenfield M.J."/>
            <person name="Ruiz A."/>
            <person name="Russo S."/>
            <person name="Salzberg S.L."/>
            <person name="Sanchez-Gracia A."/>
            <person name="Saranga D.J."/>
            <person name="Sato H."/>
            <person name="Schaeffer S.W."/>
            <person name="Schatz M.C."/>
            <person name="Schlenke T."/>
            <person name="Schwartz R."/>
            <person name="Segarra C."/>
            <person name="Singh R.S."/>
            <person name="Sirot L."/>
            <person name="Sirota M."/>
            <person name="Sisneros N.B."/>
            <person name="Smith C.D."/>
            <person name="Smith T.F."/>
            <person name="Spieth J."/>
            <person name="Stage D.E."/>
            <person name="Stark A."/>
            <person name="Stephan W."/>
            <person name="Strausberg R.L."/>
            <person name="Strempel S."/>
            <person name="Sturgill D."/>
            <person name="Sutton G."/>
            <person name="Sutton G.G."/>
            <person name="Tao W."/>
            <person name="Teichmann S."/>
            <person name="Tobari Y.N."/>
            <person name="Tomimura Y."/>
            <person name="Tsolas J.M."/>
            <person name="Valente V.L."/>
            <person name="Venter E."/>
            <person name="Venter J.C."/>
            <person name="Vicario S."/>
            <person name="Vieira F.G."/>
            <person name="Vilella A.J."/>
            <person name="Villasante A."/>
            <person name="Walenz B."/>
            <person name="Wang J."/>
            <person name="Wasserman M."/>
            <person name="Watts T."/>
            <person name="Wilson D."/>
            <person name="Wilson R.K."/>
            <person name="Wing R.A."/>
            <person name="Wolfner M.F."/>
            <person name="Wong A."/>
            <person name="Wong G.K."/>
            <person name="Wu C.I."/>
            <person name="Wu G."/>
            <person name="Yamamoto D."/>
            <person name="Yang H.P."/>
            <person name="Yang S.P."/>
            <person name="Yorke J.A."/>
            <person name="Yoshida K."/>
            <person name="Zdobnov E."/>
            <person name="Zhang P."/>
            <person name="Zhang Y."/>
            <person name="Zimin A.V."/>
            <person name="Baldwin J."/>
            <person name="Abdouelleil A."/>
            <person name="Abdulkadir J."/>
            <person name="Abebe A."/>
            <person name="Abera B."/>
            <person name="Abreu J."/>
            <person name="Acer S.C."/>
            <person name="Aftuck L."/>
            <person name="Alexander A."/>
            <person name="An P."/>
            <person name="Anderson E."/>
            <person name="Anderson S."/>
            <person name="Arachi H."/>
            <person name="Azer M."/>
            <person name="Bachantsang P."/>
            <person name="Barry A."/>
            <person name="Bayul T."/>
            <person name="Berlin A."/>
            <person name="Bessette D."/>
            <person name="Bloom T."/>
            <person name="Blye J."/>
            <person name="Boguslavskiy L."/>
            <person name="Bonnet C."/>
            <person name="Boukhgalter B."/>
            <person name="Bourzgui I."/>
            <person name="Brown A."/>
            <person name="Cahill P."/>
            <person name="Channer S."/>
            <person name="Cheshatsang Y."/>
            <person name="Chuda L."/>
            <person name="Citroen M."/>
            <person name="Collymore A."/>
            <person name="Cooke P."/>
            <person name="Costello M."/>
            <person name="D'Aco K."/>
            <person name="Daza R."/>
            <person name="De Haan G."/>
            <person name="DeGray S."/>
            <person name="DeMaso C."/>
            <person name="Dhargay N."/>
            <person name="Dooley K."/>
            <person name="Dooley E."/>
            <person name="Doricent M."/>
            <person name="Dorje P."/>
            <person name="Dorjee K."/>
            <person name="Dupes A."/>
            <person name="Elong R."/>
            <person name="Falk J."/>
            <person name="Farina A."/>
            <person name="Faro S."/>
            <person name="Ferguson D."/>
            <person name="Fisher S."/>
            <person name="Foley C.D."/>
            <person name="Franke A."/>
            <person name="Friedrich D."/>
            <person name="Gadbois L."/>
            <person name="Gearin G."/>
            <person name="Gearin C.R."/>
            <person name="Giannoukos G."/>
            <person name="Goode T."/>
            <person name="Graham J."/>
            <person name="Grandbois E."/>
            <person name="Grewal S."/>
            <person name="Gyaltsen K."/>
            <person name="Hafez N."/>
            <person name="Hagos B."/>
            <person name="Hall J."/>
            <person name="Henson C."/>
            <person name="Hollinger A."/>
            <person name="Honan T."/>
            <person name="Huard M.D."/>
            <person name="Hughes L."/>
            <person name="Hurhula B."/>
            <person name="Husby M.E."/>
            <person name="Kamat A."/>
            <person name="Kanga B."/>
            <person name="Kashin S."/>
            <person name="Khazanovich D."/>
            <person name="Kisner P."/>
            <person name="Lance K."/>
            <person name="Lara M."/>
            <person name="Lee W."/>
            <person name="Lennon N."/>
            <person name="Letendre F."/>
            <person name="LeVine R."/>
            <person name="Lipovsky A."/>
            <person name="Liu X."/>
            <person name="Liu J."/>
            <person name="Liu S."/>
            <person name="Lokyitsang T."/>
            <person name="Lokyitsang Y."/>
            <person name="Lubonja R."/>
            <person name="Lui A."/>
            <person name="MacDonald P."/>
            <person name="Magnisalis V."/>
            <person name="Maru K."/>
            <person name="Matthews C."/>
            <person name="McCusker W."/>
            <person name="McDonough S."/>
            <person name="Mehta T."/>
            <person name="Meldrim J."/>
            <person name="Meneus L."/>
            <person name="Mihai O."/>
            <person name="Mihalev A."/>
            <person name="Mihova T."/>
            <person name="Mittelman R."/>
            <person name="Mlenga V."/>
            <person name="Montmayeur A."/>
            <person name="Mulrain L."/>
            <person name="Navidi A."/>
            <person name="Naylor J."/>
            <person name="Negash T."/>
            <person name="Nguyen T."/>
            <person name="Nguyen N."/>
            <person name="Nicol R."/>
            <person name="Norbu C."/>
            <person name="Norbu N."/>
            <person name="Novod N."/>
            <person name="O'Neill B."/>
            <person name="Osman S."/>
            <person name="Markiewicz E."/>
            <person name="Oyono O.L."/>
            <person name="Patti C."/>
            <person name="Phunkhang P."/>
            <person name="Pierre F."/>
            <person name="Priest M."/>
            <person name="Raghuraman S."/>
            <person name="Rege F."/>
            <person name="Reyes R."/>
            <person name="Rise C."/>
            <person name="Rogov P."/>
            <person name="Ross K."/>
            <person name="Ryan E."/>
            <person name="Settipalli S."/>
            <person name="Shea T."/>
            <person name="Sherpa N."/>
            <person name="Shi L."/>
            <person name="Shih D."/>
            <person name="Sparrow T."/>
            <person name="Spaulding J."/>
            <person name="Stalker J."/>
            <person name="Stange-Thomann N."/>
            <person name="Stavropoulos S."/>
            <person name="Stone C."/>
            <person name="Strader C."/>
            <person name="Tesfaye S."/>
            <person name="Thomson T."/>
            <person name="Thoulutsang Y."/>
            <person name="Thoulutsang D."/>
            <person name="Topham K."/>
            <person name="Topping I."/>
            <person name="Tsamla T."/>
            <person name="Vassiliev H."/>
            <person name="Vo A."/>
            <person name="Wangchuk T."/>
            <person name="Wangdi T."/>
            <person name="Weiand M."/>
            <person name="Wilkinson J."/>
            <person name="Wilson A."/>
            <person name="Yadav S."/>
            <person name="Young G."/>
            <person name="Yu Q."/>
            <person name="Zembek L."/>
            <person name="Zhong D."/>
            <person name="Zimmer A."/>
            <person name="Zwirko Z."/>
            <person name="Jaffe D.B."/>
            <person name="Alvarez P."/>
            <person name="Brockman W."/>
            <person name="Butler J."/>
            <person name="Chin C."/>
            <person name="Gnerre S."/>
            <person name="Grabherr M."/>
            <person name="Kleber M."/>
            <person name="Mauceli E."/>
            <person name="MacCallum I."/>
        </authorList>
    </citation>
    <scope>NUCLEOTIDE SEQUENCE [LARGE SCALE GENOMIC DNA]</scope>
    <source>
        <strain evidence="15">Tucson 15010-1051.87</strain>
    </source>
</reference>
<dbReference type="InterPro" id="IPR013087">
    <property type="entry name" value="Znf_C2H2_type"/>
</dbReference>
<organism evidence="14 15">
    <name type="scientific">Drosophila virilis</name>
    <name type="common">Fruit fly</name>
    <dbReference type="NCBI Taxonomy" id="7244"/>
    <lineage>
        <taxon>Eukaryota</taxon>
        <taxon>Metazoa</taxon>
        <taxon>Ecdysozoa</taxon>
        <taxon>Arthropoda</taxon>
        <taxon>Hexapoda</taxon>
        <taxon>Insecta</taxon>
        <taxon>Pterygota</taxon>
        <taxon>Neoptera</taxon>
        <taxon>Endopterygota</taxon>
        <taxon>Diptera</taxon>
        <taxon>Brachycera</taxon>
        <taxon>Muscomorpha</taxon>
        <taxon>Ephydroidea</taxon>
        <taxon>Drosophilidae</taxon>
        <taxon>Drosophila</taxon>
    </lineage>
</organism>
<name>B4LLC8_DROVI</name>
<dbReference type="GO" id="GO:0008270">
    <property type="term" value="F:zinc ion binding"/>
    <property type="evidence" value="ECO:0007669"/>
    <property type="project" value="UniProtKB-KW"/>
</dbReference>
<dbReference type="SMART" id="SM00355">
    <property type="entry name" value="ZnF_C2H2"/>
    <property type="match status" value="7"/>
</dbReference>
<dbReference type="InParanoid" id="B4LLC8"/>
<sequence>MSSCIQLDVNKLFVFVRLLEPLKMEICGSILTNTDYTEFHLKCIYCSIESELKDWQQFVYHTRNAHRFDDADEGSALSENEIECAPEELFETFADTDNVMYVKEEGESWPQEEEVLYETIDILKQEDDQSPIRMEAPTSPSYNSIDGCLEKMDADSYDNESQLQEEIVNNMSNESDNYEEASDKSTDSESDSEPEGKPLRRSRTNPMSIKRKLKVSFIRQNPRVLHFIEEFKKHPCLWNPNDTSYKNEKAETEAYNAIIEGMDKKVNVLFTEIELKKSIQQLFKQFAIATQKADKNQLTGMAVRYLRKCKFLSNSYYSGASDDDDEESKSDVIQLNFKEINDVTTTFIETFANFPVLYDSSLPDFKSLDARTEAYVKIAQLLAPELRVNETEVHLAIMRLRKWTYMTLRRVKSKELRRACTKTELHYLQLCSFLPPKSESLVINCEYCNKRFFIDYLLRAHLVKVHDVGELPYLCSQCPRRFEKAHDMERHKLRQHCEKMLKCEYCDSTFALKNDLNVHIRVHTGEKPYVCELCGKSFRLKLLLDYHINGFHLNLRPFECDICHQTYRKRVQLKNHMKAHLNIKDKKCDECGAAFTCPTSLSRHRKTVHSNTKSQKLC</sequence>
<keyword evidence="7" id="KW-0238">DNA-binding</keyword>
<dbReference type="InterPro" id="IPR006578">
    <property type="entry name" value="MADF-dom"/>
</dbReference>
<evidence type="ECO:0000256" key="4">
    <source>
        <dbReference type="ARBA" id="ARBA00022771"/>
    </source>
</evidence>
<dbReference type="KEGG" id="dvi:6625258"/>
<feature type="domain" description="MADF" evidence="13">
    <location>
        <begin position="226"/>
        <end position="317"/>
    </location>
</feature>
<comment type="subcellular location">
    <subcellularLocation>
        <location evidence="1">Nucleus</location>
    </subcellularLocation>
</comment>
<keyword evidence="9" id="KW-0539">Nucleus</keyword>
<dbReference type="PROSITE" id="PS00028">
    <property type="entry name" value="ZINC_FINGER_C2H2_1"/>
    <property type="match status" value="5"/>
</dbReference>
<evidence type="ECO:0000256" key="9">
    <source>
        <dbReference type="ARBA" id="ARBA00023242"/>
    </source>
</evidence>
<feature type="domain" description="C2H2-type" evidence="12">
    <location>
        <begin position="529"/>
        <end position="557"/>
    </location>
</feature>
<keyword evidence="4 10" id="KW-0863">Zinc-finger</keyword>
<dbReference type="Pfam" id="PF00096">
    <property type="entry name" value="zf-C2H2"/>
    <property type="match status" value="2"/>
</dbReference>
<keyword evidence="3" id="KW-0677">Repeat</keyword>
<evidence type="ECO:0000313" key="15">
    <source>
        <dbReference type="Proteomes" id="UP000008792"/>
    </source>
</evidence>
<accession>B4LLC8</accession>
<dbReference type="Proteomes" id="UP000008792">
    <property type="component" value="Unassembled WGS sequence"/>
</dbReference>
<protein>
    <submittedName>
        <fullName evidence="14">Uncharacterized protein</fullName>
    </submittedName>
</protein>